<evidence type="ECO:0000313" key="9">
    <source>
        <dbReference type="EMBL" id="ADZ32337.1"/>
    </source>
</evidence>
<dbReference type="EMBL" id="HM627840">
    <property type="protein sequence ID" value="ADZ32289.1"/>
    <property type="molecule type" value="Genomic_DNA"/>
</dbReference>
<dbReference type="EMBL" id="HM627839">
    <property type="protein sequence ID" value="ADZ32281.1"/>
    <property type="molecule type" value="Genomic_DNA"/>
</dbReference>
<geneLocation type="mitochondrion" evidence="1"/>
<evidence type="ECO:0000313" key="7">
    <source>
        <dbReference type="EMBL" id="ADZ32281.1"/>
    </source>
</evidence>
<accession>Q52V79</accession>
<reference evidence="10" key="3">
    <citation type="submission" date="2018-05" db="EMBL/GenBank/DDBJ databases">
        <title>Complete mitochondrial genome sequences of Phytophthora infestans isolates from South Korea.</title>
        <authorList>
            <person name="Cho K.-S."/>
            <person name="Choi J.-G."/>
            <person name="Cho J.-H."/>
            <person name="Im J.-S."/>
            <person name="Park Y.-E."/>
            <person name="Jang D.-C."/>
            <person name="Jin Y.-I."/>
            <person name="Hong S.-Y."/>
            <person name="Nam J.-H."/>
        </authorList>
    </citation>
    <scope>NUCLEOTIDE SEQUENCE</scope>
</reference>
<dbReference type="EMBL" id="HM627835">
    <property type="protein sequence ID" value="ADZ32249.1"/>
    <property type="molecule type" value="Genomic_DNA"/>
</dbReference>
<dbReference type="AlphaFoldDB" id="Q52V79"/>
<proteinExistence type="predicted"/>
<evidence type="ECO:0000313" key="8">
    <source>
        <dbReference type="EMBL" id="ADZ32289.1"/>
    </source>
</evidence>
<evidence type="ECO:0000313" key="4">
    <source>
        <dbReference type="EMBL" id="ADZ32092.1"/>
    </source>
</evidence>
<evidence type="ECO:0000313" key="5">
    <source>
        <dbReference type="EMBL" id="ADZ32197.1"/>
    </source>
</evidence>
<dbReference type="EMBL" id="HM627787">
    <property type="protein sequence ID" value="ADZ32068.1"/>
    <property type="molecule type" value="Genomic_DNA"/>
</dbReference>
<reference evidence="2" key="2">
    <citation type="submission" date="2010-07" db="EMBL/GenBank/DDBJ databases">
        <title>Study of mitochondrial genome differences in a world population of Phytophthora infestans.</title>
        <authorList>
            <person name="Coffey M.D."/>
            <person name="Zhang Y.H."/>
            <person name="Martin F.N."/>
        </authorList>
    </citation>
    <scope>NUCLEOTIDE SEQUENCE</scope>
    <source>
        <strain evidence="8">P10109</strain>
        <strain evidence="4">P10122</strain>
        <strain evidence="6">P10353</strain>
        <strain evidence="7">P10354</strain>
        <strain evidence="3">P12102</strain>
        <strain evidence="2">P7629</strain>
        <strain evidence="9">P9175</strain>
        <strain evidence="5">P9464</strain>
    </source>
</reference>
<protein>
    <submittedName>
        <fullName evidence="1">ORF99</fullName>
    </submittedName>
</protein>
<evidence type="ECO:0000313" key="10">
    <source>
        <dbReference type="EMBL" id="QBM09771.1"/>
    </source>
</evidence>
<gene>
    <name evidence="1" type="primary">orf99</name>
</gene>
<organism evidence="1">
    <name type="scientific">Phytophthora infestans</name>
    <name type="common">Potato late blight agent</name>
    <name type="synonym">Botrytis infestans</name>
    <dbReference type="NCBI Taxonomy" id="4787"/>
    <lineage>
        <taxon>Eukaryota</taxon>
        <taxon>Sar</taxon>
        <taxon>Stramenopiles</taxon>
        <taxon>Oomycota</taxon>
        <taxon>Peronosporomycetes</taxon>
        <taxon>Peronosporales</taxon>
        <taxon>Peronosporaceae</taxon>
        <taxon>Phytophthora</taxon>
    </lineage>
</organism>
<dbReference type="EMBL" id="HM627804">
    <property type="protein sequence ID" value="ADZ32197.1"/>
    <property type="molecule type" value="Genomic_DNA"/>
</dbReference>
<keyword evidence="1" id="KW-0496">Mitochondrion</keyword>
<evidence type="ECO:0000313" key="2">
    <source>
        <dbReference type="EMBL" id="ADZ32060.1"/>
    </source>
</evidence>
<dbReference type="EMBL" id="HM627846">
    <property type="protein sequence ID" value="ADZ32337.1"/>
    <property type="molecule type" value="Genomic_DNA"/>
</dbReference>
<evidence type="ECO:0000313" key="1">
    <source>
        <dbReference type="EMBL" id="AAW67067.1"/>
    </source>
</evidence>
<evidence type="ECO:0000313" key="6">
    <source>
        <dbReference type="EMBL" id="ADZ32249.1"/>
    </source>
</evidence>
<dbReference type="EMBL" id="AY898628">
    <property type="protein sequence ID" value="AAW67067.1"/>
    <property type="molecule type" value="Genomic_DNA"/>
</dbReference>
<reference evidence="1" key="1">
    <citation type="journal article" date="2006" name="Curr. Genet.">
        <title>Mitochondrial genome sequences and molecular evolution of the Irish potato famine pathogen, Phytophthora infestans.</title>
        <authorList>
            <person name="Avila-Adame C."/>
            <person name="Gomez-Alpizar L."/>
            <person name="Zismann V."/>
            <person name="Jones K.M."/>
            <person name="Buell C.R."/>
            <person name="Ristaino J.B."/>
        </authorList>
    </citation>
    <scope>NUCLEOTIDE SEQUENCE</scope>
    <source>
        <strain evidence="1">94-52</strain>
    </source>
</reference>
<sequence length="99" mass="11656">MLLPEKNGKLLKPEEHLFNVCAEEGLNKTKDVLYTYYPDIAIKRGGTIMKNLTEFSEYQIQKESFKIKNENIFSIKDFDKLSNKTLSENQLLDFNEKYK</sequence>
<name>Q52V79_PHYIN</name>
<dbReference type="EMBL" id="MH286885">
    <property type="protein sequence ID" value="QBM09771.1"/>
    <property type="molecule type" value="Genomic_DNA"/>
</dbReference>
<dbReference type="EMBL" id="HM627786">
    <property type="protein sequence ID" value="ADZ32060.1"/>
    <property type="molecule type" value="Genomic_DNA"/>
</dbReference>
<evidence type="ECO:0000313" key="3">
    <source>
        <dbReference type="EMBL" id="ADZ32068.1"/>
    </source>
</evidence>
<dbReference type="EMBL" id="HM627790">
    <property type="protein sequence ID" value="ADZ32092.1"/>
    <property type="molecule type" value="Genomic_DNA"/>
</dbReference>